<dbReference type="RefSeq" id="WP_142506542.1">
    <property type="nucleotide sequence ID" value="NZ_FXTI01000012.1"/>
</dbReference>
<dbReference type="AlphaFoldDB" id="A0A521F2C6"/>
<organism evidence="2 3">
    <name type="scientific">Melghirimyces algeriensis</name>
    <dbReference type="NCBI Taxonomy" id="910412"/>
    <lineage>
        <taxon>Bacteria</taxon>
        <taxon>Bacillati</taxon>
        <taxon>Bacillota</taxon>
        <taxon>Bacilli</taxon>
        <taxon>Bacillales</taxon>
        <taxon>Thermoactinomycetaceae</taxon>
        <taxon>Melghirimyces</taxon>
    </lineage>
</organism>
<protein>
    <submittedName>
        <fullName evidence="2">Uncharacterized protein</fullName>
    </submittedName>
</protein>
<keyword evidence="3" id="KW-1185">Reference proteome</keyword>
<proteinExistence type="predicted"/>
<feature type="region of interest" description="Disordered" evidence="1">
    <location>
        <begin position="1"/>
        <end position="38"/>
    </location>
</feature>
<gene>
    <name evidence="2" type="ORF">SAMN06264849_11255</name>
</gene>
<feature type="compositionally biased region" description="Basic and acidic residues" evidence="1">
    <location>
        <begin position="19"/>
        <end position="33"/>
    </location>
</feature>
<reference evidence="2 3" key="1">
    <citation type="submission" date="2017-05" db="EMBL/GenBank/DDBJ databases">
        <authorList>
            <person name="Varghese N."/>
            <person name="Submissions S."/>
        </authorList>
    </citation>
    <scope>NUCLEOTIDE SEQUENCE [LARGE SCALE GENOMIC DNA]</scope>
    <source>
        <strain evidence="2 3">DSM 45474</strain>
    </source>
</reference>
<accession>A0A521F2C6</accession>
<evidence type="ECO:0000256" key="1">
    <source>
        <dbReference type="SAM" id="MobiDB-lite"/>
    </source>
</evidence>
<evidence type="ECO:0000313" key="2">
    <source>
        <dbReference type="EMBL" id="SMO90342.1"/>
    </source>
</evidence>
<evidence type="ECO:0000313" key="3">
    <source>
        <dbReference type="Proteomes" id="UP000315636"/>
    </source>
</evidence>
<sequence>MEHPFPTIQRRGKRNYSLLEKRSGDGNCPHEPRNGTTVPSYFLSEESEIVEIIVIPLYEA</sequence>
<dbReference type="Proteomes" id="UP000315636">
    <property type="component" value="Unassembled WGS sequence"/>
</dbReference>
<dbReference type="EMBL" id="FXTI01000012">
    <property type="protein sequence ID" value="SMO90342.1"/>
    <property type="molecule type" value="Genomic_DNA"/>
</dbReference>
<name>A0A521F2C6_9BACL</name>